<dbReference type="Proteomes" id="UP000199494">
    <property type="component" value="Unassembled WGS sequence"/>
</dbReference>
<comment type="similarity">
    <text evidence="2">Belongs to the bacterial solute-binding protein 8 family.</text>
</comment>
<feature type="region of interest" description="Disordered" evidence="5">
    <location>
        <begin position="33"/>
        <end position="53"/>
    </location>
</feature>
<keyword evidence="3" id="KW-0813">Transport</keyword>
<organism evidence="8 9">
    <name type="scientific">Prauserella marina</name>
    <dbReference type="NCBI Taxonomy" id="530584"/>
    <lineage>
        <taxon>Bacteria</taxon>
        <taxon>Bacillati</taxon>
        <taxon>Actinomycetota</taxon>
        <taxon>Actinomycetes</taxon>
        <taxon>Pseudonocardiales</taxon>
        <taxon>Pseudonocardiaceae</taxon>
        <taxon>Prauserella</taxon>
    </lineage>
</organism>
<dbReference type="PANTHER" id="PTHR30532">
    <property type="entry name" value="IRON III DICITRATE-BINDING PERIPLASMIC PROTEIN"/>
    <property type="match status" value="1"/>
</dbReference>
<evidence type="ECO:0000256" key="5">
    <source>
        <dbReference type="SAM" id="MobiDB-lite"/>
    </source>
</evidence>
<sequence length="345" mass="37058">MTIFRSPVTRRRFLGVAAGTAATAALAACTNSANTGDDGNTGDAGATPFDFTDDRNERVQLPSTPGNIVMYAGSAAALWEYGIRPAALFGPQRLGDGTPDPQVGRVDLDSAVDLGNAFNEFDVPRYIKTQPDLLVSMVVNNQQGLWYVPEDSADEIMKQAPSAGIMMVQKNASAVIERYEQLAKALGADIEAPGITKARGDFEKATARLADVAKSKNGLRVLAVSGTAETPYLGNPLAHASLRYLHEAGVPIMNVGDQPETQTWAPDITWEQINKYPADVILHDVRTQSLTLDQLKEIDVFNQLPSVQAGALIPWRTENPYSYHSYAQIAGEVADGLERAKAGIA</sequence>
<name>A0A222VTK7_9PSEU</name>
<dbReference type="EMBL" id="FMZE01000012">
    <property type="protein sequence ID" value="SDD76276.1"/>
    <property type="molecule type" value="Genomic_DNA"/>
</dbReference>
<dbReference type="SUPFAM" id="SSF53807">
    <property type="entry name" value="Helical backbone' metal receptor"/>
    <property type="match status" value="1"/>
</dbReference>
<dbReference type="Pfam" id="PF01497">
    <property type="entry name" value="Peripla_BP_2"/>
    <property type="match status" value="1"/>
</dbReference>
<proteinExistence type="inferred from homology"/>
<feature type="compositionally biased region" description="Low complexity" evidence="5">
    <location>
        <begin position="33"/>
        <end position="47"/>
    </location>
</feature>
<keyword evidence="9" id="KW-1185">Reference proteome</keyword>
<evidence type="ECO:0000259" key="7">
    <source>
        <dbReference type="Pfam" id="PF01497"/>
    </source>
</evidence>
<evidence type="ECO:0000256" key="1">
    <source>
        <dbReference type="ARBA" id="ARBA00004196"/>
    </source>
</evidence>
<dbReference type="AlphaFoldDB" id="A0A222VTK7"/>
<keyword evidence="4 6" id="KW-0732">Signal</keyword>
<feature type="domain" description="Fe/B12 periplasmic-binding" evidence="7">
    <location>
        <begin position="115"/>
        <end position="315"/>
    </location>
</feature>
<gene>
    <name evidence="8" type="ORF">SAMN05421630_11238</name>
</gene>
<dbReference type="PROSITE" id="PS51318">
    <property type="entry name" value="TAT"/>
    <property type="match status" value="1"/>
</dbReference>
<dbReference type="InterPro" id="IPR002491">
    <property type="entry name" value="ABC_transptr_periplasmic_BD"/>
</dbReference>
<dbReference type="InterPro" id="IPR051313">
    <property type="entry name" value="Bact_iron-sidero_bind"/>
</dbReference>
<dbReference type="Gene3D" id="3.40.50.1980">
    <property type="entry name" value="Nitrogenase molybdenum iron protein domain"/>
    <property type="match status" value="2"/>
</dbReference>
<evidence type="ECO:0000256" key="4">
    <source>
        <dbReference type="ARBA" id="ARBA00022729"/>
    </source>
</evidence>
<dbReference type="InterPro" id="IPR006311">
    <property type="entry name" value="TAT_signal"/>
</dbReference>
<comment type="subcellular location">
    <subcellularLocation>
        <location evidence="1">Cell envelope</location>
    </subcellularLocation>
</comment>
<evidence type="ECO:0000256" key="6">
    <source>
        <dbReference type="SAM" id="SignalP"/>
    </source>
</evidence>
<dbReference type="RefSeq" id="WP_170140309.1">
    <property type="nucleotide sequence ID" value="NZ_CP016353.1"/>
</dbReference>
<evidence type="ECO:0000313" key="8">
    <source>
        <dbReference type="EMBL" id="SDD76276.1"/>
    </source>
</evidence>
<evidence type="ECO:0000256" key="3">
    <source>
        <dbReference type="ARBA" id="ARBA00022448"/>
    </source>
</evidence>
<dbReference type="GO" id="GO:0030288">
    <property type="term" value="C:outer membrane-bounded periplasmic space"/>
    <property type="evidence" value="ECO:0007669"/>
    <property type="project" value="TreeGrafter"/>
</dbReference>
<dbReference type="PROSITE" id="PS51257">
    <property type="entry name" value="PROKAR_LIPOPROTEIN"/>
    <property type="match status" value="1"/>
</dbReference>
<protein>
    <submittedName>
        <fullName evidence="8">Iron complex transport system substrate-binding protein</fullName>
    </submittedName>
</protein>
<dbReference type="GO" id="GO:1901678">
    <property type="term" value="P:iron coordination entity transport"/>
    <property type="evidence" value="ECO:0007669"/>
    <property type="project" value="UniProtKB-ARBA"/>
</dbReference>
<evidence type="ECO:0000313" key="9">
    <source>
        <dbReference type="Proteomes" id="UP000199494"/>
    </source>
</evidence>
<dbReference type="PANTHER" id="PTHR30532:SF24">
    <property type="entry name" value="FERRIC ENTEROBACTIN-BINDING PERIPLASMIC PROTEIN FEPB"/>
    <property type="match status" value="1"/>
</dbReference>
<reference evidence="8 9" key="1">
    <citation type="submission" date="2016-10" db="EMBL/GenBank/DDBJ databases">
        <authorList>
            <person name="de Groot N.N."/>
        </authorList>
    </citation>
    <scope>NUCLEOTIDE SEQUENCE [LARGE SCALE GENOMIC DNA]</scope>
    <source>
        <strain evidence="8 9">CGMCC 4.5506</strain>
    </source>
</reference>
<evidence type="ECO:0000256" key="2">
    <source>
        <dbReference type="ARBA" id="ARBA00008814"/>
    </source>
</evidence>
<dbReference type="KEGG" id="pmad:BAY61_22250"/>
<feature type="chain" id="PRO_5044216273" evidence="6">
    <location>
        <begin position="28"/>
        <end position="345"/>
    </location>
</feature>
<dbReference type="STRING" id="530584.SAMN05421630_11238"/>
<accession>A0A222VTK7</accession>
<feature type="signal peptide" evidence="6">
    <location>
        <begin position="1"/>
        <end position="27"/>
    </location>
</feature>